<dbReference type="HOGENOM" id="CLU_2680256_0_0_5"/>
<proteinExistence type="predicted"/>
<accession>B2ILC9</accession>
<gene>
    <name evidence="1" type="ordered locus">Bind_3783</name>
</gene>
<dbReference type="AlphaFoldDB" id="B2ILC9"/>
<dbReference type="Proteomes" id="UP000001695">
    <property type="component" value="Plasmid pBIND01"/>
</dbReference>
<organism evidence="1 2">
    <name type="scientific">Beijerinckia indica subsp. indica (strain ATCC 9039 / DSM 1715 / NCIMB 8712)</name>
    <dbReference type="NCBI Taxonomy" id="395963"/>
    <lineage>
        <taxon>Bacteria</taxon>
        <taxon>Pseudomonadati</taxon>
        <taxon>Pseudomonadota</taxon>
        <taxon>Alphaproteobacteria</taxon>
        <taxon>Hyphomicrobiales</taxon>
        <taxon>Beijerinckiaceae</taxon>
        <taxon>Beijerinckia</taxon>
    </lineage>
</organism>
<name>B2ILC9_BEII9</name>
<dbReference type="KEGG" id="bid:Bind_3783"/>
<keyword evidence="2" id="KW-1185">Reference proteome</keyword>
<sequence length="74" mass="8483">MPEIYAYLDIENLAEALGPDGAIVVDALEDLGKQVHDCLSMQFSDNFELFPWFSNIEASTHRQERQQKIQDQNV</sequence>
<geneLocation type="plasmid" evidence="1 2">
    <name>pBIND01</name>
</geneLocation>
<dbReference type="EMBL" id="CP001017">
    <property type="protein sequence ID" value="ACB97329.1"/>
    <property type="molecule type" value="Genomic_DNA"/>
</dbReference>
<reference evidence="1 2" key="1">
    <citation type="submission" date="2008-03" db="EMBL/GenBank/DDBJ databases">
        <title>Complete sequence of plasmid1 of Beijerinckia indica subsp. indica ATCC 9039.</title>
        <authorList>
            <consortium name="US DOE Joint Genome Institute"/>
            <person name="Copeland A."/>
            <person name="Lucas S."/>
            <person name="Lapidus A."/>
            <person name="Glavina del Rio T."/>
            <person name="Dalin E."/>
            <person name="Tice H."/>
            <person name="Bruce D."/>
            <person name="Goodwin L."/>
            <person name="Pitluck S."/>
            <person name="LaButti K."/>
            <person name="Schmutz J."/>
            <person name="Larimer F."/>
            <person name="Land M."/>
            <person name="Hauser L."/>
            <person name="Kyrpides N."/>
            <person name="Mikhailova N."/>
            <person name="Dunfield P.F."/>
            <person name="Dedysh S.N."/>
            <person name="Liesack W."/>
            <person name="Saw J.H."/>
            <person name="Alam M."/>
            <person name="Chen Y."/>
            <person name="Murrell J.C."/>
            <person name="Richardson P."/>
        </authorList>
    </citation>
    <scope>NUCLEOTIDE SEQUENCE [LARGE SCALE GENOMIC DNA]</scope>
    <source>
        <strain evidence="2">ATCC 9039 / DSM 1715 / NCIMB 8712</strain>
        <plasmid evidence="1 2">pBIND01</plasmid>
    </source>
</reference>
<dbReference type="RefSeq" id="WP_012382942.1">
    <property type="nucleotide sequence ID" value="NC_010580.1"/>
</dbReference>
<evidence type="ECO:0000313" key="1">
    <source>
        <dbReference type="EMBL" id="ACB97329.1"/>
    </source>
</evidence>
<protein>
    <submittedName>
        <fullName evidence="1">Uncharacterized protein</fullName>
    </submittedName>
</protein>
<keyword evidence="1" id="KW-0614">Plasmid</keyword>
<evidence type="ECO:0000313" key="2">
    <source>
        <dbReference type="Proteomes" id="UP000001695"/>
    </source>
</evidence>